<dbReference type="Pfam" id="PF05239">
    <property type="entry name" value="PRC"/>
    <property type="match status" value="1"/>
</dbReference>
<dbReference type="PANTHER" id="PTHR36505">
    <property type="entry name" value="BLR1072 PROTEIN"/>
    <property type="match status" value="1"/>
</dbReference>
<dbReference type="InterPro" id="IPR027275">
    <property type="entry name" value="PRC-brl_dom"/>
</dbReference>
<feature type="domain" description="PRC-barrel" evidence="1">
    <location>
        <begin position="276"/>
        <end position="343"/>
    </location>
</feature>
<dbReference type="EMBL" id="LAZR01000077">
    <property type="protein sequence ID" value="KKN94626.1"/>
    <property type="molecule type" value="Genomic_DNA"/>
</dbReference>
<dbReference type="Gene3D" id="2.30.30.240">
    <property type="entry name" value="PRC-barrel domain"/>
    <property type="match status" value="1"/>
</dbReference>
<comment type="caution">
    <text evidence="2">The sequence shown here is derived from an EMBL/GenBank/DDBJ whole genome shotgun (WGS) entry which is preliminary data.</text>
</comment>
<dbReference type="InterPro" id="IPR011033">
    <property type="entry name" value="PRC_barrel-like_sf"/>
</dbReference>
<gene>
    <name evidence="2" type="ORF">LCGC14_0187020</name>
</gene>
<dbReference type="AlphaFoldDB" id="A0A0F9X6P7"/>
<reference evidence="2" key="1">
    <citation type="journal article" date="2015" name="Nature">
        <title>Complex archaea that bridge the gap between prokaryotes and eukaryotes.</title>
        <authorList>
            <person name="Spang A."/>
            <person name="Saw J.H."/>
            <person name="Jorgensen S.L."/>
            <person name="Zaremba-Niedzwiedzka K."/>
            <person name="Martijn J."/>
            <person name="Lind A.E."/>
            <person name="van Eijk R."/>
            <person name="Schleper C."/>
            <person name="Guy L."/>
            <person name="Ettema T.J."/>
        </authorList>
    </citation>
    <scope>NUCLEOTIDE SEQUENCE</scope>
</reference>
<organism evidence="2">
    <name type="scientific">marine sediment metagenome</name>
    <dbReference type="NCBI Taxonomy" id="412755"/>
    <lineage>
        <taxon>unclassified sequences</taxon>
        <taxon>metagenomes</taxon>
        <taxon>ecological metagenomes</taxon>
    </lineage>
</organism>
<dbReference type="PANTHER" id="PTHR36505:SF1">
    <property type="entry name" value="BLR1072 PROTEIN"/>
    <property type="match status" value="1"/>
</dbReference>
<evidence type="ECO:0000259" key="1">
    <source>
        <dbReference type="Pfam" id="PF05239"/>
    </source>
</evidence>
<sequence length="373" mass="40126">MNYTKTLLAGVSAAALFAAAPVLAETHSADPSKNAEEKIERSETGVAAAADVAGGKVVFEQKDAEVDVKVPEPDVNVSQDAPVVTVEQGQPEVTVQVPEPNVRVQQQAPIITIEQAQPQVTVRIPEPVVTVQVPKPKVDVNTGEPIVDLDQPEPVVKFVRPEPKITIEEAEPKVTIENAEADVNVDEAGEAKVAVQQKEANVNVQQSDDANVVVEEAKDPTVNIEGSEAADVEVEQGQARVLMEDFNADAQGNMSDEDRKRYQEDVQRLPIFNLTAEELTGRSVATETGEDVGEIDFIGVRGDTIVAIIGVGGFLGMGENEVAIPVEKLILREDEVIVPGVTEDRLESMPEFNEAEVRILEPGIRLAEELGLD</sequence>
<protein>
    <recommendedName>
        <fullName evidence="1">PRC-barrel domain-containing protein</fullName>
    </recommendedName>
</protein>
<dbReference type="SUPFAM" id="SSF50346">
    <property type="entry name" value="PRC-barrel domain"/>
    <property type="match status" value="1"/>
</dbReference>
<name>A0A0F9X6P7_9ZZZZ</name>
<accession>A0A0F9X6P7</accession>
<evidence type="ECO:0000313" key="2">
    <source>
        <dbReference type="EMBL" id="KKN94626.1"/>
    </source>
</evidence>
<proteinExistence type="predicted"/>